<dbReference type="InterPro" id="IPR003660">
    <property type="entry name" value="HAMP_dom"/>
</dbReference>
<dbReference type="Pfam" id="PF12729">
    <property type="entry name" value="4HB_MCP_1"/>
    <property type="match status" value="1"/>
</dbReference>
<keyword evidence="8" id="KW-0812">Transmembrane</keyword>
<dbReference type="InterPro" id="IPR024478">
    <property type="entry name" value="HlyB_4HB_MCP"/>
</dbReference>
<dbReference type="KEGG" id="pdu:PDUR_10380"/>
<dbReference type="eggNOG" id="COG0840">
    <property type="taxonomic scope" value="Bacteria"/>
</dbReference>
<evidence type="ECO:0000259" key="9">
    <source>
        <dbReference type="PROSITE" id="PS50111"/>
    </source>
</evidence>
<dbReference type="Gene3D" id="1.10.287.950">
    <property type="entry name" value="Methyl-accepting chemotaxis protein"/>
    <property type="match status" value="1"/>
</dbReference>
<feature type="transmembrane region" description="Helical" evidence="8">
    <location>
        <begin position="184"/>
        <end position="204"/>
    </location>
</feature>
<organism evidence="11 12">
    <name type="scientific">Paenibacillus durus</name>
    <name type="common">Paenibacillus azotofixans</name>
    <dbReference type="NCBI Taxonomy" id="44251"/>
    <lineage>
        <taxon>Bacteria</taxon>
        <taxon>Bacillati</taxon>
        <taxon>Bacillota</taxon>
        <taxon>Bacilli</taxon>
        <taxon>Bacillales</taxon>
        <taxon>Paenibacillaceae</taxon>
        <taxon>Paenibacillus</taxon>
    </lineage>
</organism>
<feature type="coiled-coil region" evidence="7">
    <location>
        <begin position="348"/>
        <end position="382"/>
    </location>
</feature>
<evidence type="ECO:0008006" key="13">
    <source>
        <dbReference type="Google" id="ProtNLM"/>
    </source>
</evidence>
<dbReference type="GO" id="GO:0007165">
    <property type="term" value="P:signal transduction"/>
    <property type="evidence" value="ECO:0007669"/>
    <property type="project" value="UniProtKB-KW"/>
</dbReference>
<dbReference type="PANTHER" id="PTHR32089">
    <property type="entry name" value="METHYL-ACCEPTING CHEMOTAXIS PROTEIN MCPB"/>
    <property type="match status" value="1"/>
</dbReference>
<name>A0A089HNI8_PAEDU</name>
<evidence type="ECO:0000256" key="3">
    <source>
        <dbReference type="ARBA" id="ARBA00023136"/>
    </source>
</evidence>
<dbReference type="Pfam" id="PF00015">
    <property type="entry name" value="MCPsignal"/>
    <property type="match status" value="1"/>
</dbReference>
<feature type="domain" description="Methyl-accepting transducer" evidence="9">
    <location>
        <begin position="277"/>
        <end position="513"/>
    </location>
</feature>
<evidence type="ECO:0000256" key="6">
    <source>
        <dbReference type="PROSITE-ProRule" id="PRU00284"/>
    </source>
</evidence>
<proteinExistence type="inferred from homology"/>
<keyword evidence="2" id="KW-1003">Cell membrane</keyword>
<keyword evidence="3 8" id="KW-0472">Membrane</keyword>
<evidence type="ECO:0000256" key="4">
    <source>
        <dbReference type="ARBA" id="ARBA00023224"/>
    </source>
</evidence>
<comment type="subcellular location">
    <subcellularLocation>
        <location evidence="1">Cell membrane</location>
    </subcellularLocation>
</comment>
<dbReference type="PROSITE" id="PS50885">
    <property type="entry name" value="HAMP"/>
    <property type="match status" value="1"/>
</dbReference>
<dbReference type="SMART" id="SM00304">
    <property type="entry name" value="HAMP"/>
    <property type="match status" value="1"/>
</dbReference>
<dbReference type="EMBL" id="CP009288">
    <property type="protein sequence ID" value="AIQ12280.1"/>
    <property type="molecule type" value="Genomic_DNA"/>
</dbReference>
<dbReference type="STRING" id="44251.PDUR_10380"/>
<dbReference type="PROSITE" id="PS50111">
    <property type="entry name" value="CHEMOTAXIS_TRANSDUC_2"/>
    <property type="match status" value="1"/>
</dbReference>
<dbReference type="GO" id="GO:0005886">
    <property type="term" value="C:plasma membrane"/>
    <property type="evidence" value="ECO:0007669"/>
    <property type="project" value="UniProtKB-SubCell"/>
</dbReference>
<dbReference type="InterPro" id="IPR004089">
    <property type="entry name" value="MCPsignal_dom"/>
</dbReference>
<evidence type="ECO:0000313" key="11">
    <source>
        <dbReference type="EMBL" id="AIQ12280.1"/>
    </source>
</evidence>
<dbReference type="Proteomes" id="UP000029409">
    <property type="component" value="Chromosome"/>
</dbReference>
<dbReference type="CDD" id="cd11386">
    <property type="entry name" value="MCP_signal"/>
    <property type="match status" value="1"/>
</dbReference>
<sequence>MRLSIAHKLLAGFLTVAIISGCAGVSYILSMRKVQSTVDRVLEQHVMLKGMADNLKFYAISQNSSLQSYLLNQDTFYHTNLQTDNRQTEKLLNEMSPMLLDQPESRKMVDLMKNMNRYYSEKAEGLFGLPQESLEGAFLEAKTDLMLMGDAIVHYAQQLSDEQTREMLAVKTEMEKTNADAIRLTMAIGIAVFVLAVGIGLYMARMISRPIRLLSAAARSISEGNLGGDPLVLKQKDELAMLAEAFNRMQDNLRVIVTEINESTGHLINISGEVAAGTEETSRAAEHMASVMAELASTSSSRVEATKNGQEAVMAVDADIRSIDRNSRTAMNVATQAQEMAVSGEKGLAEAVRQMNTIRQRMDAIERTMSSLEKRSGEIEEMNNVISSIGMQTNLLSLNAAIEAARAGEHGRGFAVVTTEIRKLANETNASADKVKALVQAIQSDTRQVGLSVKEMNDEVAQGVQTTSSVSELFDQIKRLTDSTTSEIQEVTEALHHLSGHSEKIVNTMDRISEMTQTLAESTESVGAATEQQLACMEQNSAHTSTLHEMSAKLRQTVLHFKL</sequence>
<dbReference type="SUPFAM" id="SSF58104">
    <property type="entry name" value="Methyl-accepting chemotaxis protein (MCP) signaling domain"/>
    <property type="match status" value="1"/>
</dbReference>
<dbReference type="CDD" id="cd06225">
    <property type="entry name" value="HAMP"/>
    <property type="match status" value="1"/>
</dbReference>
<evidence type="ECO:0000256" key="1">
    <source>
        <dbReference type="ARBA" id="ARBA00004236"/>
    </source>
</evidence>
<dbReference type="PROSITE" id="PS51257">
    <property type="entry name" value="PROKAR_LIPOPROTEIN"/>
    <property type="match status" value="1"/>
</dbReference>
<dbReference type="Pfam" id="PF00672">
    <property type="entry name" value="HAMP"/>
    <property type="match status" value="1"/>
</dbReference>
<reference evidence="11 12" key="1">
    <citation type="submission" date="2014-08" db="EMBL/GenBank/DDBJ databases">
        <title>Comparative genomics of the Paenibacillus odorifer group.</title>
        <authorList>
            <person name="den Bakker H.C."/>
            <person name="Tsai Y.-C."/>
            <person name="Martin N."/>
            <person name="Korlach J."/>
            <person name="Wiedmann M."/>
        </authorList>
    </citation>
    <scope>NUCLEOTIDE SEQUENCE [LARGE SCALE GENOMIC DNA]</scope>
    <source>
        <strain evidence="11 12">DSM 1735</strain>
    </source>
</reference>
<evidence type="ECO:0000313" key="12">
    <source>
        <dbReference type="Proteomes" id="UP000029409"/>
    </source>
</evidence>
<protein>
    <recommendedName>
        <fullName evidence="13">Chemotaxis protein</fullName>
    </recommendedName>
</protein>
<dbReference type="Gene3D" id="6.10.340.10">
    <property type="match status" value="1"/>
</dbReference>
<evidence type="ECO:0000256" key="5">
    <source>
        <dbReference type="ARBA" id="ARBA00029447"/>
    </source>
</evidence>
<dbReference type="SMART" id="SM00283">
    <property type="entry name" value="MA"/>
    <property type="match status" value="1"/>
</dbReference>
<dbReference type="RefSeq" id="WP_042206142.1">
    <property type="nucleotide sequence ID" value="NZ_CP009288.1"/>
</dbReference>
<evidence type="ECO:0000256" key="8">
    <source>
        <dbReference type="SAM" id="Phobius"/>
    </source>
</evidence>
<accession>A0A089HNI8</accession>
<dbReference type="PANTHER" id="PTHR32089:SF112">
    <property type="entry name" value="LYSOZYME-LIKE PROTEIN-RELATED"/>
    <property type="match status" value="1"/>
</dbReference>
<keyword evidence="12" id="KW-1185">Reference proteome</keyword>
<dbReference type="AlphaFoldDB" id="A0A089HNI8"/>
<keyword evidence="8" id="KW-1133">Transmembrane helix</keyword>
<keyword evidence="4 6" id="KW-0807">Transducer</keyword>
<evidence type="ECO:0000256" key="7">
    <source>
        <dbReference type="SAM" id="Coils"/>
    </source>
</evidence>
<evidence type="ECO:0000259" key="10">
    <source>
        <dbReference type="PROSITE" id="PS50885"/>
    </source>
</evidence>
<evidence type="ECO:0000256" key="2">
    <source>
        <dbReference type="ARBA" id="ARBA00022475"/>
    </source>
</evidence>
<gene>
    <name evidence="11" type="ORF">PDUR_10380</name>
</gene>
<comment type="similarity">
    <text evidence="5">Belongs to the methyl-accepting chemotaxis (MCP) protein family.</text>
</comment>
<keyword evidence="7" id="KW-0175">Coiled coil</keyword>
<feature type="domain" description="HAMP" evidence="10">
    <location>
        <begin position="205"/>
        <end position="258"/>
    </location>
</feature>